<evidence type="ECO:0000256" key="3">
    <source>
        <dbReference type="ARBA" id="ARBA00022449"/>
    </source>
</evidence>
<reference evidence="7" key="1">
    <citation type="journal article" date="2019" name="Int. J. Syst. Evol. Microbiol.">
        <title>The Global Catalogue of Microorganisms (GCM) 10K type strain sequencing project: providing services to taxonomists for standard genome sequencing and annotation.</title>
        <authorList>
            <consortium name="The Broad Institute Genomics Platform"/>
            <consortium name="The Broad Institute Genome Sequencing Center for Infectious Disease"/>
            <person name="Wu L."/>
            <person name="Ma J."/>
        </authorList>
    </citation>
    <scope>NUCLEOTIDE SEQUENCE [LARGE SCALE GENOMIC DNA]</scope>
    <source>
        <strain evidence="7">JCM 4602</strain>
    </source>
</reference>
<gene>
    <name evidence="6" type="ORF">GCM10010328_54960</name>
</gene>
<comment type="subcellular location">
    <subcellularLocation>
        <location evidence="1">Cell membrane</location>
        <topology evidence="1">Multi-pass membrane protein</topology>
    </subcellularLocation>
</comment>
<keyword evidence="4" id="KW-0406">Ion transport</keyword>
<evidence type="ECO:0000313" key="6">
    <source>
        <dbReference type="EMBL" id="GGZ72955.1"/>
    </source>
</evidence>
<evidence type="ECO:0000256" key="1">
    <source>
        <dbReference type="ARBA" id="ARBA00004651"/>
    </source>
</evidence>
<accession>A0ABQ3C8E2</accession>
<feature type="region of interest" description="Disordered" evidence="5">
    <location>
        <begin position="65"/>
        <end position="94"/>
    </location>
</feature>
<evidence type="ECO:0000256" key="4">
    <source>
        <dbReference type="ARBA" id="ARBA00023065"/>
    </source>
</evidence>
<evidence type="ECO:0000256" key="2">
    <source>
        <dbReference type="ARBA" id="ARBA00022448"/>
    </source>
</evidence>
<dbReference type="Proteomes" id="UP000624183">
    <property type="component" value="Unassembled WGS sequence"/>
</dbReference>
<keyword evidence="7" id="KW-1185">Reference proteome</keyword>
<evidence type="ECO:0000256" key="5">
    <source>
        <dbReference type="SAM" id="MobiDB-lite"/>
    </source>
</evidence>
<protein>
    <submittedName>
        <fullName evidence="6">Uncharacterized protein</fullName>
    </submittedName>
</protein>
<proteinExistence type="predicted"/>
<sequence length="94" mass="9422">MAMPLTIGATAIAAWGVLGWPVSVALLVAAVLAQTDPVLASEVRVGEPSAAENDGDEVRFALTSEAGLNDGLPSRSSSRPSHSPPQGGTGREAG</sequence>
<comment type="caution">
    <text evidence="6">The sequence shown here is derived from an EMBL/GenBank/DDBJ whole genome shotgun (WGS) entry which is preliminary data.</text>
</comment>
<keyword evidence="2" id="KW-0813">Transport</keyword>
<dbReference type="PANTHER" id="PTHR32507:SF8">
    <property type="entry name" value="CNH1P"/>
    <property type="match status" value="1"/>
</dbReference>
<dbReference type="PANTHER" id="PTHR32507">
    <property type="entry name" value="NA(+)/H(+) ANTIPORTER 1"/>
    <property type="match status" value="1"/>
</dbReference>
<dbReference type="EMBL" id="BMUW01000013">
    <property type="protein sequence ID" value="GGZ72955.1"/>
    <property type="molecule type" value="Genomic_DNA"/>
</dbReference>
<name>A0ABQ3C8E2_9ACTN</name>
<keyword evidence="3" id="KW-0050">Antiport</keyword>
<organism evidence="6 7">
    <name type="scientific">Streptomyces rubiginosohelvolus</name>
    <dbReference type="NCBI Taxonomy" id="67362"/>
    <lineage>
        <taxon>Bacteria</taxon>
        <taxon>Bacillati</taxon>
        <taxon>Actinomycetota</taxon>
        <taxon>Actinomycetes</taxon>
        <taxon>Kitasatosporales</taxon>
        <taxon>Streptomycetaceae</taxon>
        <taxon>Streptomyces</taxon>
    </lineage>
</organism>
<evidence type="ECO:0000313" key="7">
    <source>
        <dbReference type="Proteomes" id="UP000624183"/>
    </source>
</evidence>
<feature type="compositionally biased region" description="Low complexity" evidence="5">
    <location>
        <begin position="73"/>
        <end position="85"/>
    </location>
</feature>